<dbReference type="PANTHER" id="PTHR48100">
    <property type="entry name" value="BROAD-SPECIFICITY PHOSPHATASE YOR283W-RELATED"/>
    <property type="match status" value="1"/>
</dbReference>
<dbReference type="GO" id="GO:0016791">
    <property type="term" value="F:phosphatase activity"/>
    <property type="evidence" value="ECO:0007669"/>
    <property type="project" value="TreeGrafter"/>
</dbReference>
<dbReference type="PIRSF" id="PIRSF000709">
    <property type="entry name" value="6PFK_2-Ptase"/>
    <property type="match status" value="1"/>
</dbReference>
<dbReference type="InterPro" id="IPR029033">
    <property type="entry name" value="His_PPase_superfam"/>
</dbReference>
<accession>E0XU83</accession>
<reference evidence="3" key="1">
    <citation type="journal article" date="2011" name="Environ. Microbiol.">
        <title>Time-series analyses of Monterey Bay coastal microbial picoplankton using a 'genome proxy' microarray.</title>
        <authorList>
            <person name="Rich V.I."/>
            <person name="Pham V.D."/>
            <person name="Eppley J."/>
            <person name="Shi Y."/>
            <person name="DeLong E.F."/>
        </authorList>
    </citation>
    <scope>NUCLEOTIDE SEQUENCE</scope>
</reference>
<sequence>MMTRFLLFRHAEAEGNAAGQTQGRIDRQLTKYGRSQATDIEHALDPFTPVALYSSPASRARETAGVIEKEFGLELVVDERLHELDHGHLDGRTIEDIRQDHSDFIERWRDEDIADLRFPGGETMGEVQRRMLAVLDEIAHRHDGADVAVVSHNLALKALLAHALGIALSAARRFELGLASLTVVERRSGEDAELAGWSVVTLNDRCHLSEKPL</sequence>
<name>E0XU83_9CHLR</name>
<feature type="binding site" evidence="2">
    <location>
        <position position="59"/>
    </location>
    <ligand>
        <name>substrate</name>
    </ligand>
</feature>
<organism evidence="3">
    <name type="scientific">uncultured Chloroflexi bacterium HF0200_09I09</name>
    <dbReference type="NCBI Taxonomy" id="710736"/>
    <lineage>
        <taxon>Bacteria</taxon>
        <taxon>Bacillati</taxon>
        <taxon>Chloroflexota</taxon>
        <taxon>environmental samples</taxon>
    </lineage>
</organism>
<evidence type="ECO:0000256" key="2">
    <source>
        <dbReference type="PIRSR" id="PIRSR613078-2"/>
    </source>
</evidence>
<dbReference type="CDD" id="cd07067">
    <property type="entry name" value="HP_PGM_like"/>
    <property type="match status" value="1"/>
</dbReference>
<dbReference type="InterPro" id="IPR013078">
    <property type="entry name" value="His_Pase_superF_clade-1"/>
</dbReference>
<dbReference type="Pfam" id="PF00300">
    <property type="entry name" value="His_Phos_1"/>
    <property type="match status" value="1"/>
</dbReference>
<evidence type="ECO:0000256" key="1">
    <source>
        <dbReference type="PIRSR" id="PIRSR613078-1"/>
    </source>
</evidence>
<feature type="active site" description="Proton donor/acceptor" evidence="1">
    <location>
        <position position="83"/>
    </location>
</feature>
<dbReference type="SMART" id="SM00855">
    <property type="entry name" value="PGAM"/>
    <property type="match status" value="1"/>
</dbReference>
<dbReference type="Gene3D" id="3.40.50.1240">
    <property type="entry name" value="Phosphoglycerate mutase-like"/>
    <property type="match status" value="1"/>
</dbReference>
<protein>
    <submittedName>
        <fullName evidence="3">Fructose-2,6-bisphosphatase</fullName>
    </submittedName>
</protein>
<dbReference type="PANTHER" id="PTHR48100:SF1">
    <property type="entry name" value="HISTIDINE PHOSPHATASE FAMILY PROTEIN-RELATED"/>
    <property type="match status" value="1"/>
</dbReference>
<proteinExistence type="predicted"/>
<evidence type="ECO:0000313" key="3">
    <source>
        <dbReference type="EMBL" id="ADI17974.1"/>
    </source>
</evidence>
<dbReference type="SUPFAM" id="SSF53254">
    <property type="entry name" value="Phosphoglycerate mutase-like"/>
    <property type="match status" value="1"/>
</dbReference>
<dbReference type="InterPro" id="IPR050275">
    <property type="entry name" value="PGM_Phosphatase"/>
</dbReference>
<feature type="active site" description="Tele-phosphohistidine intermediate" evidence="1">
    <location>
        <position position="10"/>
    </location>
</feature>
<dbReference type="GO" id="GO:0005737">
    <property type="term" value="C:cytoplasm"/>
    <property type="evidence" value="ECO:0007669"/>
    <property type="project" value="TreeGrafter"/>
</dbReference>
<dbReference type="AlphaFoldDB" id="E0XU83"/>
<dbReference type="EMBL" id="GU474878">
    <property type="protein sequence ID" value="ADI17974.1"/>
    <property type="molecule type" value="Genomic_DNA"/>
</dbReference>
<feature type="binding site" evidence="2">
    <location>
        <begin position="9"/>
        <end position="16"/>
    </location>
    <ligand>
        <name>substrate</name>
    </ligand>
</feature>